<gene>
    <name evidence="1" type="ORF">MENTE1834_LOCUS19020</name>
</gene>
<dbReference type="Proteomes" id="UP001497535">
    <property type="component" value="Unassembled WGS sequence"/>
</dbReference>
<name>A0ACB0Z0R1_MELEN</name>
<protein>
    <submittedName>
        <fullName evidence="1">Uncharacterized protein</fullName>
    </submittedName>
</protein>
<comment type="caution">
    <text evidence="1">The sequence shown here is derived from an EMBL/GenBank/DDBJ whole genome shotgun (WGS) entry which is preliminary data.</text>
</comment>
<reference evidence="1" key="1">
    <citation type="submission" date="2023-11" db="EMBL/GenBank/DDBJ databases">
        <authorList>
            <person name="Poullet M."/>
        </authorList>
    </citation>
    <scope>NUCLEOTIDE SEQUENCE</scope>
    <source>
        <strain evidence="1">E1834</strain>
    </source>
</reference>
<evidence type="ECO:0000313" key="2">
    <source>
        <dbReference type="Proteomes" id="UP001497535"/>
    </source>
</evidence>
<proteinExistence type="predicted"/>
<dbReference type="EMBL" id="CAVMJV010000022">
    <property type="protein sequence ID" value="CAK5071873.1"/>
    <property type="molecule type" value="Genomic_DNA"/>
</dbReference>
<keyword evidence="2" id="KW-1185">Reference proteome</keyword>
<evidence type="ECO:0000313" key="1">
    <source>
        <dbReference type="EMBL" id="CAK5071873.1"/>
    </source>
</evidence>
<sequence length="50" mass="5675">MVNGEVKEIAVFFRKIFGMPSGDALLTLSRLERMLKISCGIMSINDREWA</sequence>
<organism evidence="1 2">
    <name type="scientific">Meloidogyne enterolobii</name>
    <name type="common">Root-knot nematode worm</name>
    <name type="synonym">Meloidogyne mayaguensis</name>
    <dbReference type="NCBI Taxonomy" id="390850"/>
    <lineage>
        <taxon>Eukaryota</taxon>
        <taxon>Metazoa</taxon>
        <taxon>Ecdysozoa</taxon>
        <taxon>Nematoda</taxon>
        <taxon>Chromadorea</taxon>
        <taxon>Rhabditida</taxon>
        <taxon>Tylenchina</taxon>
        <taxon>Tylenchomorpha</taxon>
        <taxon>Tylenchoidea</taxon>
        <taxon>Meloidogynidae</taxon>
        <taxon>Meloidogyninae</taxon>
        <taxon>Meloidogyne</taxon>
    </lineage>
</organism>
<accession>A0ACB0Z0R1</accession>